<reference evidence="2" key="1">
    <citation type="journal article" date="2022" name="bioRxiv">
        <title>Sequencing and chromosome-scale assembly of the giantPleurodeles waltlgenome.</title>
        <authorList>
            <person name="Brown T."/>
            <person name="Elewa A."/>
            <person name="Iarovenko S."/>
            <person name="Subramanian E."/>
            <person name="Araus A.J."/>
            <person name="Petzold A."/>
            <person name="Susuki M."/>
            <person name="Suzuki K.-i.T."/>
            <person name="Hayashi T."/>
            <person name="Toyoda A."/>
            <person name="Oliveira C."/>
            <person name="Osipova E."/>
            <person name="Leigh N.D."/>
            <person name="Simon A."/>
            <person name="Yun M.H."/>
        </authorList>
    </citation>
    <scope>NUCLEOTIDE SEQUENCE</scope>
    <source>
        <strain evidence="2">20211129_DDA</strain>
        <tissue evidence="2">Liver</tissue>
    </source>
</reference>
<proteinExistence type="predicted"/>
<keyword evidence="3" id="KW-1185">Reference proteome</keyword>
<feature type="compositionally biased region" description="Basic and acidic residues" evidence="1">
    <location>
        <begin position="7"/>
        <end position="28"/>
    </location>
</feature>
<evidence type="ECO:0000313" key="2">
    <source>
        <dbReference type="EMBL" id="KAJ1120109.1"/>
    </source>
</evidence>
<dbReference type="AlphaFoldDB" id="A0AAV7NZW3"/>
<dbReference type="EMBL" id="JANPWB010000012">
    <property type="protein sequence ID" value="KAJ1120109.1"/>
    <property type="molecule type" value="Genomic_DNA"/>
</dbReference>
<protein>
    <submittedName>
        <fullName evidence="2">Uncharacterized protein</fullName>
    </submittedName>
</protein>
<feature type="non-terminal residue" evidence="2">
    <location>
        <position position="1"/>
    </location>
</feature>
<evidence type="ECO:0000256" key="1">
    <source>
        <dbReference type="SAM" id="MobiDB-lite"/>
    </source>
</evidence>
<feature type="region of interest" description="Disordered" evidence="1">
    <location>
        <begin position="1"/>
        <end position="86"/>
    </location>
</feature>
<gene>
    <name evidence="2" type="ORF">NDU88_008284</name>
</gene>
<organism evidence="2 3">
    <name type="scientific">Pleurodeles waltl</name>
    <name type="common">Iberian ribbed newt</name>
    <dbReference type="NCBI Taxonomy" id="8319"/>
    <lineage>
        <taxon>Eukaryota</taxon>
        <taxon>Metazoa</taxon>
        <taxon>Chordata</taxon>
        <taxon>Craniata</taxon>
        <taxon>Vertebrata</taxon>
        <taxon>Euteleostomi</taxon>
        <taxon>Amphibia</taxon>
        <taxon>Batrachia</taxon>
        <taxon>Caudata</taxon>
        <taxon>Salamandroidea</taxon>
        <taxon>Salamandridae</taxon>
        <taxon>Pleurodelinae</taxon>
        <taxon>Pleurodeles</taxon>
    </lineage>
</organism>
<evidence type="ECO:0000313" key="3">
    <source>
        <dbReference type="Proteomes" id="UP001066276"/>
    </source>
</evidence>
<comment type="caution">
    <text evidence="2">The sequence shown here is derived from an EMBL/GenBank/DDBJ whole genome shotgun (WGS) entry which is preliminary data.</text>
</comment>
<accession>A0AAV7NZW3</accession>
<dbReference type="Proteomes" id="UP001066276">
    <property type="component" value="Chromosome 8"/>
</dbReference>
<name>A0AAV7NZW3_PLEWA</name>
<feature type="non-terminal residue" evidence="2">
    <location>
        <position position="86"/>
    </location>
</feature>
<sequence length="86" mass="9130">NGELGEEPSRSWRRLEPPVATRRGEKTKSPAQRGQVSCGEGSRAGDGPSAVTAPGSMRESCRGSSVGLDGLPGWDRPEALRTALRR</sequence>